<accession>A0A183IIC7</accession>
<proteinExistence type="predicted"/>
<protein>
    <submittedName>
        <fullName evidence="2">Dickkopf_N domain-containing protein</fullName>
    </submittedName>
</protein>
<dbReference type="AlphaFoldDB" id="A0A183IIC7"/>
<organism evidence="2">
    <name type="scientific">Soboliphyme baturini</name>
    <dbReference type="NCBI Taxonomy" id="241478"/>
    <lineage>
        <taxon>Eukaryota</taxon>
        <taxon>Metazoa</taxon>
        <taxon>Ecdysozoa</taxon>
        <taxon>Nematoda</taxon>
        <taxon>Enoplea</taxon>
        <taxon>Dorylaimia</taxon>
        <taxon>Dioctophymatida</taxon>
        <taxon>Dioctophymatoidea</taxon>
        <taxon>Soboliphymatidae</taxon>
        <taxon>Soboliphyme</taxon>
    </lineage>
</organism>
<name>A0A183IIC7_9BILA</name>
<feature type="compositionally biased region" description="Basic and acidic residues" evidence="1">
    <location>
        <begin position="188"/>
        <end position="239"/>
    </location>
</feature>
<evidence type="ECO:0000313" key="2">
    <source>
        <dbReference type="WBParaSite" id="SBAD_0000352701-mRNA-1"/>
    </source>
</evidence>
<reference evidence="2" key="1">
    <citation type="submission" date="2016-06" db="UniProtKB">
        <authorList>
            <consortium name="WormBaseParasite"/>
        </authorList>
    </citation>
    <scope>IDENTIFICATION</scope>
</reference>
<evidence type="ECO:0000256" key="1">
    <source>
        <dbReference type="SAM" id="MobiDB-lite"/>
    </source>
</evidence>
<dbReference type="WBParaSite" id="SBAD_0000352701-mRNA-1">
    <property type="protein sequence ID" value="SBAD_0000352701-mRNA-1"/>
    <property type="gene ID" value="SBAD_0000352701"/>
</dbReference>
<feature type="region of interest" description="Disordered" evidence="1">
    <location>
        <begin position="105"/>
        <end position="292"/>
    </location>
</feature>
<feature type="compositionally biased region" description="Basic and acidic residues" evidence="1">
    <location>
        <begin position="113"/>
        <end position="158"/>
    </location>
</feature>
<feature type="compositionally biased region" description="Basic and acidic residues" evidence="1">
    <location>
        <begin position="260"/>
        <end position="292"/>
    </location>
</feature>
<sequence length="292" mass="33968">LLDVLIHLVKRQEDLRIKRLCLKFYDVSGEKGKSCHLKSDCGVHELCCETRKGMKCSTKKKEKKKCNDGELPGKICSMHYECDFQWKCEDGRCCPAFGRLSPLNLIANTTSQPKEEKKEEEKEENFRPRKEEEEESRRGELNSHSEEHVNNRLIDSRNNRRAPSVKVGHATKESDIQKNAQALNHLTEPPEKEEEKKEKSEKEHRPNSNEAHPGGKEEKGEKTHFTELRTEETGEHHPAELIAEEAEKEEAESKVAPNGEADRRHNHEMFEHLEEHENSEKRHRISEMSEHR</sequence>